<gene>
    <name evidence="2" type="ORF">NBR_LOCUS16979</name>
</gene>
<evidence type="ECO:0000313" key="4">
    <source>
        <dbReference type="WBParaSite" id="NBR_0001697801-mRNA-1"/>
    </source>
</evidence>
<evidence type="ECO:0000313" key="3">
    <source>
        <dbReference type="Proteomes" id="UP000271162"/>
    </source>
</evidence>
<dbReference type="WBParaSite" id="NBR_0001697801-mRNA-1">
    <property type="protein sequence ID" value="NBR_0001697801-mRNA-1"/>
    <property type="gene ID" value="NBR_0001697801"/>
</dbReference>
<sequence>MRSVQKGLGLVMAVSAAGFSVILACICIYLVFYFMAVTRNAILDVTDAIVPSSETVKNIQPTCWYALTVAVISSLYNISPEEVSCCMQKMMRIETKSQIENLSNKRDQLKKISLRRHLLYSKIFIYSFNTSNDAPNKRKEPKQ</sequence>
<keyword evidence="1" id="KW-0812">Transmembrane</keyword>
<organism evidence="4">
    <name type="scientific">Nippostrongylus brasiliensis</name>
    <name type="common">Rat hookworm</name>
    <dbReference type="NCBI Taxonomy" id="27835"/>
    <lineage>
        <taxon>Eukaryota</taxon>
        <taxon>Metazoa</taxon>
        <taxon>Ecdysozoa</taxon>
        <taxon>Nematoda</taxon>
        <taxon>Chromadorea</taxon>
        <taxon>Rhabditida</taxon>
        <taxon>Rhabditina</taxon>
        <taxon>Rhabditomorpha</taxon>
        <taxon>Strongyloidea</taxon>
        <taxon>Heligmosomidae</taxon>
        <taxon>Nippostrongylus</taxon>
    </lineage>
</organism>
<proteinExistence type="predicted"/>
<dbReference type="PROSITE" id="PS51257">
    <property type="entry name" value="PROKAR_LIPOPROTEIN"/>
    <property type="match status" value="1"/>
</dbReference>
<dbReference type="EMBL" id="UYSL01022496">
    <property type="protein sequence ID" value="VDL80592.1"/>
    <property type="molecule type" value="Genomic_DNA"/>
</dbReference>
<evidence type="ECO:0000256" key="1">
    <source>
        <dbReference type="SAM" id="Phobius"/>
    </source>
</evidence>
<feature type="transmembrane region" description="Helical" evidence="1">
    <location>
        <begin position="7"/>
        <end position="35"/>
    </location>
</feature>
<evidence type="ECO:0000313" key="2">
    <source>
        <dbReference type="EMBL" id="VDL80592.1"/>
    </source>
</evidence>
<name>A0A0N4YJ53_NIPBR</name>
<reference evidence="4" key="1">
    <citation type="submission" date="2017-02" db="UniProtKB">
        <authorList>
            <consortium name="WormBaseParasite"/>
        </authorList>
    </citation>
    <scope>IDENTIFICATION</scope>
</reference>
<keyword evidence="3" id="KW-1185">Reference proteome</keyword>
<keyword evidence="1" id="KW-1133">Transmembrane helix</keyword>
<dbReference type="Proteomes" id="UP000271162">
    <property type="component" value="Unassembled WGS sequence"/>
</dbReference>
<dbReference type="AlphaFoldDB" id="A0A0N4YJ53"/>
<protein>
    <submittedName>
        <fullName evidence="4">Col_cuticle_N domain-containing protein</fullName>
    </submittedName>
</protein>
<keyword evidence="1" id="KW-0472">Membrane</keyword>
<reference evidence="2 3" key="2">
    <citation type="submission" date="2018-11" db="EMBL/GenBank/DDBJ databases">
        <authorList>
            <consortium name="Pathogen Informatics"/>
        </authorList>
    </citation>
    <scope>NUCLEOTIDE SEQUENCE [LARGE SCALE GENOMIC DNA]</scope>
</reference>
<accession>A0A0N4YJ53</accession>